<dbReference type="Pfam" id="PF11816">
    <property type="entry name" value="DUF3337"/>
    <property type="match status" value="1"/>
</dbReference>
<dbReference type="PROSITE" id="PS00678">
    <property type="entry name" value="WD_REPEATS_1"/>
    <property type="match status" value="4"/>
</dbReference>
<dbReference type="CDD" id="cd17041">
    <property type="entry name" value="Ubl_WDR48"/>
    <property type="match status" value="1"/>
</dbReference>
<feature type="region of interest" description="Disordered" evidence="5">
    <location>
        <begin position="415"/>
        <end position="435"/>
    </location>
</feature>
<feature type="compositionally biased region" description="Polar residues" evidence="5">
    <location>
        <begin position="94"/>
        <end position="105"/>
    </location>
</feature>
<dbReference type="CDD" id="cd00200">
    <property type="entry name" value="WD40"/>
    <property type="match status" value="1"/>
</dbReference>
<dbReference type="SUPFAM" id="SSF50978">
    <property type="entry name" value="WD40 repeat-like"/>
    <property type="match status" value="1"/>
</dbReference>
<feature type="repeat" description="WD" evidence="4">
    <location>
        <begin position="26"/>
        <end position="60"/>
    </location>
</feature>
<evidence type="ECO:0000313" key="7">
    <source>
        <dbReference type="Proteomes" id="UP000799302"/>
    </source>
</evidence>
<keyword evidence="3" id="KW-0677">Repeat</keyword>
<keyword evidence="2 4" id="KW-0853">WD repeat</keyword>
<dbReference type="Proteomes" id="UP000799302">
    <property type="component" value="Unassembled WGS sequence"/>
</dbReference>
<dbReference type="InterPro" id="IPR015943">
    <property type="entry name" value="WD40/YVTN_repeat-like_dom_sf"/>
</dbReference>
<dbReference type="InterPro" id="IPR051246">
    <property type="entry name" value="WDR48"/>
</dbReference>
<feature type="compositionally biased region" description="Polar residues" evidence="5">
    <location>
        <begin position="661"/>
        <end position="677"/>
    </location>
</feature>
<dbReference type="SMART" id="SM00320">
    <property type="entry name" value="WD40"/>
    <property type="match status" value="6"/>
</dbReference>
<evidence type="ECO:0000256" key="2">
    <source>
        <dbReference type="ARBA" id="ARBA00022574"/>
    </source>
</evidence>
<evidence type="ECO:0000313" key="6">
    <source>
        <dbReference type="EMBL" id="KAF2667657.1"/>
    </source>
</evidence>
<dbReference type="PANTHER" id="PTHR19862:SF14">
    <property type="entry name" value="WD REPEAT-CONTAINING PROTEIN 48"/>
    <property type="match status" value="1"/>
</dbReference>
<accession>A0A6A6U898</accession>
<comment type="similarity">
    <text evidence="1">Belongs to the WD repeat WDR48 family.</text>
</comment>
<dbReference type="PANTHER" id="PTHR19862">
    <property type="entry name" value="WD REPEAT-CONTAINING PROTEIN 48"/>
    <property type="match status" value="1"/>
</dbReference>
<feature type="compositionally biased region" description="Polar residues" evidence="5">
    <location>
        <begin position="742"/>
        <end position="756"/>
    </location>
</feature>
<feature type="compositionally biased region" description="Low complexity" evidence="5">
    <location>
        <begin position="80"/>
        <end position="89"/>
    </location>
</feature>
<organism evidence="6 7">
    <name type="scientific">Microthyrium microscopicum</name>
    <dbReference type="NCBI Taxonomy" id="703497"/>
    <lineage>
        <taxon>Eukaryota</taxon>
        <taxon>Fungi</taxon>
        <taxon>Dikarya</taxon>
        <taxon>Ascomycota</taxon>
        <taxon>Pezizomycotina</taxon>
        <taxon>Dothideomycetes</taxon>
        <taxon>Dothideomycetes incertae sedis</taxon>
        <taxon>Microthyriales</taxon>
        <taxon>Microthyriaceae</taxon>
        <taxon>Microthyrium</taxon>
    </lineage>
</organism>
<dbReference type="Gene3D" id="2.130.10.10">
    <property type="entry name" value="YVTN repeat-like/Quinoprotein amine dehydrogenase"/>
    <property type="match status" value="2"/>
</dbReference>
<feature type="compositionally biased region" description="Polar residues" evidence="5">
    <location>
        <begin position="766"/>
        <end position="787"/>
    </location>
</feature>
<name>A0A6A6U898_9PEZI</name>
<dbReference type="InterPro" id="IPR021772">
    <property type="entry name" value="WDR48/Bun107"/>
</dbReference>
<feature type="region of interest" description="Disordered" evidence="5">
    <location>
        <begin position="719"/>
        <end position="861"/>
    </location>
</feature>
<protein>
    <submittedName>
        <fullName evidence="6">WD40 repeat-like protein</fullName>
    </submittedName>
</protein>
<sequence>MAMTREPEKKLRYRISYVLPLQANADGGHRLGVNGLAVDSEQSILYSGGRDGVVCAWNLNHDIRHRASLYDTHRTERSSPDPQSAASAAGVLARTTTGESTSSQHPPTPASTLRRKVQAHTHWINDISLVHHNQAVVSAGSDRAIKLWRPTPEPYPLNTPSTIGVHGDYVKALASPGRDSTWIASGGLDKRVSLWDITGKGEILGINVAEQADNQHKASVYSVAATRNLIAAGGPDSIVRLWDARSGKRVTRFVGHTDLIRSILIAEDGETVMTASSDSTVKLWDMGSGRCDHTLTMHNESVWRLYSEDPKLKVFWSSDMTGLVAKTDWRGKAELDEGACVAVCHEAEGVSNIVAAGGYIWTAIKKSSINRWLDVPIEETESIMTETASMHHRGSIMTLPSRTRGASGSISQYSNPFADSPRHNSPAPPVPGEMTRQVSSGQVSARNVLRLSVTAPFPIYRYKDVDTSTLHSTASIRRPTEPFDNDDGQASCVRTSPDHTIEGQHGLSKHVLLNNKRKVLAIDTAGEVTMWDLIKCVPIQCFGKRDLDDVLSEVNTSESVAHWCTVDTRMGALTCTLEDHSCFEAEMYADEYEEGADIEFKEDQRINLGKWVLRYIFDNFLNEEIRRDEEFRRNLYLHHHPEAEQDRPRGPPGSIKIPSPRMTSWLDTSSTPGSASTLRAINGYHASHTPGLSIGLATPAPPLPGSPDANNFLTVASIVNEPGGTHSNPSSARNSSEGRSSDYFTSRPLSNGQAPSTPGALAVTPGGSTTQALGANTPLTPSTTAASRRSHDQPPNNVPGASGTTLVPSEGGEAATTSPEKSNFLGKMRGIKFMPKGFKKTDKANDSKLPATEERSTDLDPNASALADEVRDKDLFYHTLTLMQTAYENAASAHLPSTDPNPAVRFQNPLLSPAEATAPGLAQTSITPSLPNETPVLKLPPHMVILLQAEKRDSSGVGMGVTDLWEGTVGSTGADADVLERVAPGWLATLLLRNVLPMREVPKISFMLEPWGGLLPRVCVEANTRLNANRMLRARKIMGYVAERIEPINESEAMKAEDYLELYCNEQLIHPMMTLGTIRAYTWRSGTDILFHYKANGQKQILHCPQATAGLETPGTSTQERI</sequence>
<dbReference type="InterPro" id="IPR036322">
    <property type="entry name" value="WD40_repeat_dom_sf"/>
</dbReference>
<dbReference type="AlphaFoldDB" id="A0A6A6U898"/>
<dbReference type="PROSITE" id="PS50294">
    <property type="entry name" value="WD_REPEATS_REGION"/>
    <property type="match status" value="3"/>
</dbReference>
<dbReference type="InterPro" id="IPR019775">
    <property type="entry name" value="WD40_repeat_CS"/>
</dbReference>
<dbReference type="OrthoDB" id="2421129at2759"/>
<feature type="region of interest" description="Disordered" evidence="5">
    <location>
        <begin position="642"/>
        <end position="677"/>
    </location>
</feature>
<dbReference type="PRINTS" id="PR00320">
    <property type="entry name" value="GPROTEINBRPT"/>
</dbReference>
<feature type="region of interest" description="Disordered" evidence="5">
    <location>
        <begin position="71"/>
        <end position="115"/>
    </location>
</feature>
<dbReference type="PROSITE" id="PS50082">
    <property type="entry name" value="WD_REPEATS_2"/>
    <property type="match status" value="4"/>
</dbReference>
<evidence type="ECO:0000256" key="1">
    <source>
        <dbReference type="ARBA" id="ARBA00006917"/>
    </source>
</evidence>
<feature type="repeat" description="WD" evidence="4">
    <location>
        <begin position="117"/>
        <end position="148"/>
    </location>
</feature>
<feature type="compositionally biased region" description="Basic and acidic residues" evidence="5">
    <location>
        <begin position="839"/>
        <end position="858"/>
    </location>
</feature>
<dbReference type="Pfam" id="PF00400">
    <property type="entry name" value="WD40"/>
    <property type="match status" value="5"/>
</dbReference>
<dbReference type="GO" id="GO:0000724">
    <property type="term" value="P:double-strand break repair via homologous recombination"/>
    <property type="evidence" value="ECO:0007669"/>
    <property type="project" value="TreeGrafter"/>
</dbReference>
<proteinExistence type="inferred from homology"/>
<evidence type="ECO:0000256" key="3">
    <source>
        <dbReference type="ARBA" id="ARBA00022737"/>
    </source>
</evidence>
<feature type="repeat" description="WD" evidence="4">
    <location>
        <begin position="253"/>
        <end position="294"/>
    </location>
</feature>
<reference evidence="6" key="1">
    <citation type="journal article" date="2020" name="Stud. Mycol.">
        <title>101 Dothideomycetes genomes: a test case for predicting lifestyles and emergence of pathogens.</title>
        <authorList>
            <person name="Haridas S."/>
            <person name="Albert R."/>
            <person name="Binder M."/>
            <person name="Bloem J."/>
            <person name="Labutti K."/>
            <person name="Salamov A."/>
            <person name="Andreopoulos B."/>
            <person name="Baker S."/>
            <person name="Barry K."/>
            <person name="Bills G."/>
            <person name="Bluhm B."/>
            <person name="Cannon C."/>
            <person name="Castanera R."/>
            <person name="Culley D."/>
            <person name="Daum C."/>
            <person name="Ezra D."/>
            <person name="Gonzalez J."/>
            <person name="Henrissat B."/>
            <person name="Kuo A."/>
            <person name="Liang C."/>
            <person name="Lipzen A."/>
            <person name="Lutzoni F."/>
            <person name="Magnuson J."/>
            <person name="Mondo S."/>
            <person name="Nolan M."/>
            <person name="Ohm R."/>
            <person name="Pangilinan J."/>
            <person name="Park H.-J."/>
            <person name="Ramirez L."/>
            <person name="Alfaro M."/>
            <person name="Sun H."/>
            <person name="Tritt A."/>
            <person name="Yoshinaga Y."/>
            <person name="Zwiers L.-H."/>
            <person name="Turgeon B."/>
            <person name="Goodwin S."/>
            <person name="Spatafora J."/>
            <person name="Crous P."/>
            <person name="Grigoriev I."/>
        </authorList>
    </citation>
    <scope>NUCLEOTIDE SEQUENCE</scope>
    <source>
        <strain evidence="6">CBS 115976</strain>
    </source>
</reference>
<gene>
    <name evidence="6" type="ORF">BT63DRAFT_403234</name>
</gene>
<dbReference type="GO" id="GO:0043130">
    <property type="term" value="F:ubiquitin binding"/>
    <property type="evidence" value="ECO:0007669"/>
    <property type="project" value="TreeGrafter"/>
</dbReference>
<dbReference type="InterPro" id="IPR020472">
    <property type="entry name" value="WD40_PAC1"/>
</dbReference>
<dbReference type="EMBL" id="MU004237">
    <property type="protein sequence ID" value="KAF2667657.1"/>
    <property type="molecule type" value="Genomic_DNA"/>
</dbReference>
<keyword evidence="7" id="KW-1185">Reference proteome</keyword>
<evidence type="ECO:0000256" key="5">
    <source>
        <dbReference type="SAM" id="MobiDB-lite"/>
    </source>
</evidence>
<dbReference type="InterPro" id="IPR001680">
    <property type="entry name" value="WD40_rpt"/>
</dbReference>
<feature type="repeat" description="WD" evidence="4">
    <location>
        <begin position="213"/>
        <end position="252"/>
    </location>
</feature>
<evidence type="ECO:0000256" key="4">
    <source>
        <dbReference type="PROSITE-ProRule" id="PRU00221"/>
    </source>
</evidence>